<proteinExistence type="predicted"/>
<gene>
    <name evidence="2" type="ORF">CLO192961_LOCUS121716</name>
</gene>
<feature type="compositionally biased region" description="Basic and acidic residues" evidence="1">
    <location>
        <begin position="319"/>
        <end position="333"/>
    </location>
</feature>
<reference evidence="2 3" key="1">
    <citation type="submission" date="2019-06" db="EMBL/GenBank/DDBJ databases">
        <authorList>
            <person name="Broberg M."/>
        </authorList>
    </citation>
    <scope>NUCLEOTIDE SEQUENCE [LARGE SCALE GENOMIC DNA]</scope>
</reference>
<dbReference type="Proteomes" id="UP000766486">
    <property type="component" value="Unassembled WGS sequence"/>
</dbReference>
<keyword evidence="3" id="KW-1185">Reference proteome</keyword>
<evidence type="ECO:0000313" key="3">
    <source>
        <dbReference type="Proteomes" id="UP000766486"/>
    </source>
</evidence>
<accession>A0ABY6TY48</accession>
<comment type="caution">
    <text evidence="2">The sequence shown here is derived from an EMBL/GenBank/DDBJ whole genome shotgun (WGS) entry which is preliminary data.</text>
</comment>
<feature type="region of interest" description="Disordered" evidence="1">
    <location>
        <begin position="296"/>
        <end position="345"/>
    </location>
</feature>
<sequence>MAANTLVDVLRHIAHVRAKQSDPTDETFVALARMQEINPILRYMQNGSPAAPPKEEVERDLHLESGLPHNTVLDLLQCETMMSTMWTLPDFHLLAGPVSMRARPSGGFHVHKADIPAISSTSGPFLEWDGSGSLEAVIDSLVTPIADTHGRCKPYLSACPDIIQVTVRSVKDDLRPPRELDMWVGDFTTSGVYYHKRYIQHYFLVGVVSINRDGMHTSSFCEPLGYDLGMDRIPRQKDPSTLIIEKETSGLLIYGASAPNITKLSVIQSDQRPFQRDPKDPAGVGAFLRAFAHVSKDTPAGAPQDDRATQHRGNGTPMYRDRESVDGPNDGKRASQGKSPRIRTS</sequence>
<organism evidence="2 3">
    <name type="scientific">Bionectria ochroleuca</name>
    <name type="common">Gliocladium roseum</name>
    <dbReference type="NCBI Taxonomy" id="29856"/>
    <lineage>
        <taxon>Eukaryota</taxon>
        <taxon>Fungi</taxon>
        <taxon>Dikarya</taxon>
        <taxon>Ascomycota</taxon>
        <taxon>Pezizomycotina</taxon>
        <taxon>Sordariomycetes</taxon>
        <taxon>Hypocreomycetidae</taxon>
        <taxon>Hypocreales</taxon>
        <taxon>Bionectriaceae</taxon>
        <taxon>Clonostachys</taxon>
    </lineage>
</organism>
<dbReference type="EMBL" id="CABFNS010000710">
    <property type="protein sequence ID" value="VUC23634.1"/>
    <property type="molecule type" value="Genomic_DNA"/>
</dbReference>
<evidence type="ECO:0000313" key="2">
    <source>
        <dbReference type="EMBL" id="VUC23634.1"/>
    </source>
</evidence>
<name>A0ABY6TY48_BIOOC</name>
<evidence type="ECO:0000256" key="1">
    <source>
        <dbReference type="SAM" id="MobiDB-lite"/>
    </source>
</evidence>
<protein>
    <submittedName>
        <fullName evidence="2">Uncharacterized protein</fullName>
    </submittedName>
</protein>